<proteinExistence type="inferred from homology"/>
<reference evidence="4" key="2">
    <citation type="submission" date="2024-10" db="UniProtKB">
        <authorList>
            <consortium name="EnsemblProtists"/>
        </authorList>
    </citation>
    <scope>IDENTIFICATION</scope>
</reference>
<dbReference type="Gene3D" id="3.40.50.1820">
    <property type="entry name" value="alpha/beta hydrolase"/>
    <property type="match status" value="1"/>
</dbReference>
<dbReference type="EnsemblProtists" id="EOD11661">
    <property type="protein sequence ID" value="EOD11661"/>
    <property type="gene ID" value="EMIHUDRAFT_437595"/>
</dbReference>
<accession>A0A0D3IK76</accession>
<dbReference type="AlphaFoldDB" id="A0A0D3IK76"/>
<dbReference type="Pfam" id="PF00561">
    <property type="entry name" value="Abhydrolase_1"/>
    <property type="match status" value="1"/>
</dbReference>
<dbReference type="PRINTS" id="PR00793">
    <property type="entry name" value="PROAMNOPTASE"/>
</dbReference>
<reference evidence="5" key="1">
    <citation type="journal article" date="2013" name="Nature">
        <title>Pan genome of the phytoplankton Emiliania underpins its global distribution.</title>
        <authorList>
            <person name="Read B.A."/>
            <person name="Kegel J."/>
            <person name="Klute M.J."/>
            <person name="Kuo A."/>
            <person name="Lefebvre S.C."/>
            <person name="Maumus F."/>
            <person name="Mayer C."/>
            <person name="Miller J."/>
            <person name="Monier A."/>
            <person name="Salamov A."/>
            <person name="Young J."/>
            <person name="Aguilar M."/>
            <person name="Claverie J.M."/>
            <person name="Frickenhaus S."/>
            <person name="Gonzalez K."/>
            <person name="Herman E.K."/>
            <person name="Lin Y.C."/>
            <person name="Napier J."/>
            <person name="Ogata H."/>
            <person name="Sarno A.F."/>
            <person name="Shmutz J."/>
            <person name="Schroeder D."/>
            <person name="de Vargas C."/>
            <person name="Verret F."/>
            <person name="von Dassow P."/>
            <person name="Valentin K."/>
            <person name="Van de Peer Y."/>
            <person name="Wheeler G."/>
            <person name="Dacks J.B."/>
            <person name="Delwiche C.F."/>
            <person name="Dyhrman S.T."/>
            <person name="Glockner G."/>
            <person name="John U."/>
            <person name="Richards T."/>
            <person name="Worden A.Z."/>
            <person name="Zhang X."/>
            <person name="Grigoriev I.V."/>
            <person name="Allen A.E."/>
            <person name="Bidle K."/>
            <person name="Borodovsky M."/>
            <person name="Bowler C."/>
            <person name="Brownlee C."/>
            <person name="Cock J.M."/>
            <person name="Elias M."/>
            <person name="Gladyshev V.N."/>
            <person name="Groth M."/>
            <person name="Guda C."/>
            <person name="Hadaegh A."/>
            <person name="Iglesias-Rodriguez M.D."/>
            <person name="Jenkins J."/>
            <person name="Jones B.M."/>
            <person name="Lawson T."/>
            <person name="Leese F."/>
            <person name="Lindquist E."/>
            <person name="Lobanov A."/>
            <person name="Lomsadze A."/>
            <person name="Malik S.B."/>
            <person name="Marsh M.E."/>
            <person name="Mackinder L."/>
            <person name="Mock T."/>
            <person name="Mueller-Roeber B."/>
            <person name="Pagarete A."/>
            <person name="Parker M."/>
            <person name="Probert I."/>
            <person name="Quesneville H."/>
            <person name="Raines C."/>
            <person name="Rensing S.A."/>
            <person name="Riano-Pachon D.M."/>
            <person name="Richier S."/>
            <person name="Rokitta S."/>
            <person name="Shiraiwa Y."/>
            <person name="Soanes D.M."/>
            <person name="van der Giezen M."/>
            <person name="Wahlund T.M."/>
            <person name="Williams B."/>
            <person name="Wilson W."/>
            <person name="Wolfe G."/>
            <person name="Wurch L.L."/>
        </authorList>
    </citation>
    <scope>NUCLEOTIDE SEQUENCE</scope>
</reference>
<keyword evidence="5" id="KW-1185">Reference proteome</keyword>
<evidence type="ECO:0000256" key="2">
    <source>
        <dbReference type="ARBA" id="ARBA00022801"/>
    </source>
</evidence>
<evidence type="ECO:0000259" key="3">
    <source>
        <dbReference type="Pfam" id="PF00561"/>
    </source>
</evidence>
<evidence type="ECO:0000313" key="5">
    <source>
        <dbReference type="Proteomes" id="UP000013827"/>
    </source>
</evidence>
<evidence type="ECO:0000256" key="1">
    <source>
        <dbReference type="ARBA" id="ARBA00010088"/>
    </source>
</evidence>
<dbReference type="HOGENOM" id="CLU_024518_2_0_1"/>
<dbReference type="InterPro" id="IPR002410">
    <property type="entry name" value="Peptidase_S33"/>
</dbReference>
<name>A0A0D3IK76_EMIH1</name>
<dbReference type="SUPFAM" id="SSF53474">
    <property type="entry name" value="alpha/beta-Hydrolases"/>
    <property type="match status" value="1"/>
</dbReference>
<dbReference type="PANTHER" id="PTHR43248">
    <property type="entry name" value="2-SUCCINYL-6-HYDROXY-2,4-CYCLOHEXADIENE-1-CARBOXYLATE SYNTHASE"/>
    <property type="match status" value="1"/>
</dbReference>
<dbReference type="PANTHER" id="PTHR43248:SF2">
    <property type="entry name" value="PROLYL AMINOPEPTIDASE"/>
    <property type="match status" value="1"/>
</dbReference>
<comment type="similarity">
    <text evidence="1">Belongs to the peptidase S33 family.</text>
</comment>
<dbReference type="GeneID" id="17257796"/>
<protein>
    <recommendedName>
        <fullName evidence="3">AB hydrolase-1 domain-containing protein</fullName>
    </recommendedName>
</protein>
<dbReference type="Proteomes" id="UP000013827">
    <property type="component" value="Unassembled WGS sequence"/>
</dbReference>
<evidence type="ECO:0000313" key="4">
    <source>
        <dbReference type="EnsemblProtists" id="EOD11661"/>
    </source>
</evidence>
<dbReference type="GO" id="GO:0006508">
    <property type="term" value="P:proteolysis"/>
    <property type="evidence" value="ECO:0007669"/>
    <property type="project" value="InterPro"/>
</dbReference>
<dbReference type="InterPro" id="IPR000073">
    <property type="entry name" value="AB_hydrolase_1"/>
</dbReference>
<dbReference type="KEGG" id="ehx:EMIHUDRAFT_437595"/>
<dbReference type="InterPro" id="IPR029058">
    <property type="entry name" value="AB_hydrolase_fold"/>
</dbReference>
<feature type="domain" description="AB hydrolase-1" evidence="3">
    <location>
        <begin position="69"/>
        <end position="212"/>
    </location>
</feature>
<dbReference type="InterPro" id="IPR051601">
    <property type="entry name" value="Serine_prot/Carboxylest_S33"/>
</dbReference>
<dbReference type="GO" id="GO:0008233">
    <property type="term" value="F:peptidase activity"/>
    <property type="evidence" value="ECO:0007669"/>
    <property type="project" value="InterPro"/>
</dbReference>
<sequence length="382" mass="41073">MRSSSLLARPTVARLLTTMSATTLPGDVKVTEHFLSVPLDHSKPDGGSLSLFVRELVAASKAADDLPCLLYLQGGPGFPSKRPAFPASGWDKSALATHRVLLLDQRGTGRSTPVTAKQLLALPGGPQAQAGYLEHFRADSIVRDCEVVREALCGGKKLSLLGQSFGGFCILTYLSLFPDAIERALFTFGLAPVGRTADEVYAATYKRMEERNRRFYQRYPQDVELVRSLVAGLHAAPAPLPRGGTLTARRFLQLGLLLGSASGFEALHDLLELARPPSADGLPDATSSLPDLFLLEVEAAQQHFETNPIYWLLHEAIYCDGGGGGGGGECGRLGGPSGWAAERVQASLGEGWDYTTRLEPGSPPVQLTGEMVYSWMGDDYAW</sequence>
<dbReference type="eggNOG" id="ENOG502QSNW">
    <property type="taxonomic scope" value="Eukaryota"/>
</dbReference>
<dbReference type="RefSeq" id="XP_005764090.1">
    <property type="nucleotide sequence ID" value="XM_005764033.1"/>
</dbReference>
<keyword evidence="2" id="KW-0378">Hydrolase</keyword>
<dbReference type="STRING" id="2903.R1DLB8"/>
<organism evidence="4 5">
    <name type="scientific">Emiliania huxleyi (strain CCMP1516)</name>
    <dbReference type="NCBI Taxonomy" id="280463"/>
    <lineage>
        <taxon>Eukaryota</taxon>
        <taxon>Haptista</taxon>
        <taxon>Haptophyta</taxon>
        <taxon>Prymnesiophyceae</taxon>
        <taxon>Isochrysidales</taxon>
        <taxon>Noelaerhabdaceae</taxon>
        <taxon>Emiliania</taxon>
    </lineage>
</organism>
<dbReference type="PaxDb" id="2903-EOD11661"/>